<dbReference type="InterPro" id="IPR032675">
    <property type="entry name" value="LRR_dom_sf"/>
</dbReference>
<keyword evidence="1" id="KW-0433">Leucine-rich repeat</keyword>
<evidence type="ECO:0000256" key="3">
    <source>
        <dbReference type="ARBA" id="ARBA00022786"/>
    </source>
</evidence>
<evidence type="ECO:0000259" key="6">
    <source>
        <dbReference type="Pfam" id="PF25372"/>
    </source>
</evidence>
<keyword evidence="3" id="KW-0833">Ubl conjugation pathway</keyword>
<feature type="compositionally biased region" description="Low complexity" evidence="4">
    <location>
        <begin position="55"/>
        <end position="71"/>
    </location>
</feature>
<dbReference type="SUPFAM" id="SSF52047">
    <property type="entry name" value="RNI-like"/>
    <property type="match status" value="1"/>
</dbReference>
<keyword evidence="2" id="KW-0677">Repeat</keyword>
<dbReference type="AlphaFoldDB" id="A0A9P4H720"/>
<reference evidence="7" key="1">
    <citation type="journal article" date="2020" name="Stud. Mycol.">
        <title>101 Dothideomycetes genomes: a test case for predicting lifestyles and emergence of pathogens.</title>
        <authorList>
            <person name="Haridas S."/>
            <person name="Albert R."/>
            <person name="Binder M."/>
            <person name="Bloem J."/>
            <person name="Labutti K."/>
            <person name="Salamov A."/>
            <person name="Andreopoulos B."/>
            <person name="Baker S."/>
            <person name="Barry K."/>
            <person name="Bills G."/>
            <person name="Bluhm B."/>
            <person name="Cannon C."/>
            <person name="Castanera R."/>
            <person name="Culley D."/>
            <person name="Daum C."/>
            <person name="Ezra D."/>
            <person name="Gonzalez J."/>
            <person name="Henrissat B."/>
            <person name="Kuo A."/>
            <person name="Liang C."/>
            <person name="Lipzen A."/>
            <person name="Lutzoni F."/>
            <person name="Magnuson J."/>
            <person name="Mondo S."/>
            <person name="Nolan M."/>
            <person name="Ohm R."/>
            <person name="Pangilinan J."/>
            <person name="Park H.-J."/>
            <person name="Ramirez L."/>
            <person name="Alfaro M."/>
            <person name="Sun H."/>
            <person name="Tritt A."/>
            <person name="Yoshinaga Y."/>
            <person name="Zwiers L.-H."/>
            <person name="Turgeon B."/>
            <person name="Goodwin S."/>
            <person name="Spatafora J."/>
            <person name="Crous P."/>
            <person name="Grigoriev I."/>
        </authorList>
    </citation>
    <scope>NUCLEOTIDE SEQUENCE</scope>
    <source>
        <strain evidence="7">CBS 110217</strain>
    </source>
</reference>
<dbReference type="GO" id="GO:0016874">
    <property type="term" value="F:ligase activity"/>
    <property type="evidence" value="ECO:0007669"/>
    <property type="project" value="UniProtKB-KW"/>
</dbReference>
<dbReference type="SMART" id="SM00367">
    <property type="entry name" value="LRR_CC"/>
    <property type="match status" value="12"/>
</dbReference>
<evidence type="ECO:0000313" key="7">
    <source>
        <dbReference type="EMBL" id="KAF2029323.1"/>
    </source>
</evidence>
<evidence type="ECO:0000256" key="1">
    <source>
        <dbReference type="ARBA" id="ARBA00022614"/>
    </source>
</evidence>
<dbReference type="InterPro" id="IPR006553">
    <property type="entry name" value="Leu-rich_rpt_Cys-con_subtyp"/>
</dbReference>
<dbReference type="FunFam" id="3.80.10.10:FF:000251">
    <property type="entry name" value="Ubiquitin ligase complex F-box protein GRR1"/>
    <property type="match status" value="1"/>
</dbReference>
<feature type="domain" description="F-box/LRR-repeat protein 15-like leucin rich repeat" evidence="6">
    <location>
        <begin position="260"/>
        <end position="503"/>
    </location>
</feature>
<keyword evidence="8" id="KW-1185">Reference proteome</keyword>
<keyword evidence="7" id="KW-0436">Ligase</keyword>
<evidence type="ECO:0000313" key="8">
    <source>
        <dbReference type="Proteomes" id="UP000799777"/>
    </source>
</evidence>
<feature type="compositionally biased region" description="Low complexity" evidence="4">
    <location>
        <begin position="33"/>
        <end position="43"/>
    </location>
</feature>
<name>A0A9P4H720_9PLEO</name>
<feature type="region of interest" description="Disordered" evidence="4">
    <location>
        <begin position="1"/>
        <end position="85"/>
    </location>
</feature>
<feature type="domain" description="F-box" evidence="5">
    <location>
        <begin position="93"/>
        <end position="136"/>
    </location>
</feature>
<dbReference type="Gene3D" id="3.80.10.10">
    <property type="entry name" value="Ribonuclease Inhibitor"/>
    <property type="match status" value="3"/>
</dbReference>
<comment type="caution">
    <text evidence="7">The sequence shown here is derived from an EMBL/GenBank/DDBJ whole genome shotgun (WGS) entry which is preliminary data.</text>
</comment>
<evidence type="ECO:0000259" key="5">
    <source>
        <dbReference type="Pfam" id="PF12937"/>
    </source>
</evidence>
<accession>A0A9P4H720</accession>
<dbReference type="Proteomes" id="UP000799777">
    <property type="component" value="Unassembled WGS sequence"/>
</dbReference>
<dbReference type="InterPro" id="IPR057207">
    <property type="entry name" value="FBXL15_LRR"/>
</dbReference>
<dbReference type="InterPro" id="IPR001810">
    <property type="entry name" value="F-box_dom"/>
</dbReference>
<dbReference type="OrthoDB" id="10257471at2759"/>
<dbReference type="GO" id="GO:0019005">
    <property type="term" value="C:SCF ubiquitin ligase complex"/>
    <property type="evidence" value="ECO:0007669"/>
    <property type="project" value="UniProtKB-ARBA"/>
</dbReference>
<organism evidence="7 8">
    <name type="scientific">Setomelanomma holmii</name>
    <dbReference type="NCBI Taxonomy" id="210430"/>
    <lineage>
        <taxon>Eukaryota</taxon>
        <taxon>Fungi</taxon>
        <taxon>Dikarya</taxon>
        <taxon>Ascomycota</taxon>
        <taxon>Pezizomycotina</taxon>
        <taxon>Dothideomycetes</taxon>
        <taxon>Pleosporomycetidae</taxon>
        <taxon>Pleosporales</taxon>
        <taxon>Pleosporineae</taxon>
        <taxon>Phaeosphaeriaceae</taxon>
        <taxon>Setomelanomma</taxon>
    </lineage>
</organism>
<evidence type="ECO:0000256" key="2">
    <source>
        <dbReference type="ARBA" id="ARBA00022737"/>
    </source>
</evidence>
<dbReference type="Pfam" id="PF25372">
    <property type="entry name" value="DUF7885"/>
    <property type="match status" value="1"/>
</dbReference>
<dbReference type="InterPro" id="IPR036047">
    <property type="entry name" value="F-box-like_dom_sf"/>
</dbReference>
<sequence>MAERSTLPVFTRNAAPRQAAMPRSRRPERDISASRSDSSASTSPERGFDEDKDSIMLNSNDSLSSLAPSESSDSDDEARRRAIEEQNRISPVSRLPAELMIAIFAKLSSPADLKNCMLVSRDWSRNSVGLLWHRPSTNKWANVKSVIHTIRTAASFFDYCSLIKRLNLSALGSEVSDGTLGPLSVCKRVERLTLTNCTKLTDLSLVAMLESNRSLLALDVTSVDSITDQTMYALAKNAVRLQGLNITNCKKITDESLEAVAKSCRHLKRLKLNGCSQLTDRSIIAFAMHCRYILEIDLHDCKNLADESITTLITEGPQLRELRLAHCWRITDQAFLRLPSEATYESLRILDLTDCGELQDSGVQKIVYAAPRLRNLVLAKCRNITDRAVLAITRLGKNLHYIHLGHCSRITDVGVSQLVKLCNRIRYIDLACCTNLTDTSVMQLATLPKLKRIGLVKCAAITDRSILALAKPKQVGTGGPIAPSVLERVHLSYCTNLTLAGIHALLNNCPRLTHLSLTGVQAFLREDLLVYCREAPPEFNEHQRDVFCVFSGIGVARLRGFLNTHGQNEMRGSMGDFDGEGTMYNEAEEGDGMQNVTAQANGMVIDEMGDEEGEEFGGDSEMLGQD</sequence>
<proteinExistence type="predicted"/>
<evidence type="ECO:0000256" key="4">
    <source>
        <dbReference type="SAM" id="MobiDB-lite"/>
    </source>
</evidence>
<protein>
    <submittedName>
        <fullName evidence="7">Ubiquitin ligase complex F-box protein GRR1</fullName>
    </submittedName>
</protein>
<gene>
    <name evidence="7" type="ORF">EK21DRAFT_68004</name>
</gene>
<dbReference type="SUPFAM" id="SSF81383">
    <property type="entry name" value="F-box domain"/>
    <property type="match status" value="1"/>
</dbReference>
<dbReference type="GO" id="GO:0031146">
    <property type="term" value="P:SCF-dependent proteasomal ubiquitin-dependent protein catabolic process"/>
    <property type="evidence" value="ECO:0007669"/>
    <property type="project" value="TreeGrafter"/>
</dbReference>
<dbReference type="Pfam" id="PF12937">
    <property type="entry name" value="F-box-like"/>
    <property type="match status" value="1"/>
</dbReference>
<dbReference type="EMBL" id="ML978202">
    <property type="protein sequence ID" value="KAF2029323.1"/>
    <property type="molecule type" value="Genomic_DNA"/>
</dbReference>
<dbReference type="PANTHER" id="PTHR13318">
    <property type="entry name" value="PARTNER OF PAIRED, ISOFORM B-RELATED"/>
    <property type="match status" value="1"/>
</dbReference>